<comment type="caution">
    <text evidence="2">The sequence shown here is derived from an EMBL/GenBank/DDBJ whole genome shotgun (WGS) entry which is preliminary data.</text>
</comment>
<feature type="transmembrane region" description="Helical" evidence="1">
    <location>
        <begin position="175"/>
        <end position="198"/>
    </location>
</feature>
<gene>
    <name evidence="2" type="ORF">SEMRO_3706_G350531.1</name>
</gene>
<reference evidence="2" key="1">
    <citation type="submission" date="2020-06" db="EMBL/GenBank/DDBJ databases">
        <authorList>
            <consortium name="Plant Systems Biology data submission"/>
        </authorList>
    </citation>
    <scope>NUCLEOTIDE SEQUENCE</scope>
    <source>
        <strain evidence="2">D6</strain>
    </source>
</reference>
<proteinExistence type="predicted"/>
<sequence length="199" mass="21908">MKSGRCVYSGSREFALGALEATSDTQLVNPGNLLMDQVNSLGFNHIEPEKSDTTDLSDGSSAGMMESAGDFEELAPFSHRFLACTMVTWLCLRDRTLLWMLFLFVPLATLFMSLYNVGPYTAPHEAIVMIVMLVSAPAGLVVQTTATSRFSALLPLVNMKRCGLYSGVEYSVQLLFFYTFLSLGMTLVVYTSSLLCWFG</sequence>
<protein>
    <submittedName>
        <fullName evidence="2">Uncharacterized protein</fullName>
    </submittedName>
</protein>
<keyword evidence="1" id="KW-0812">Transmembrane</keyword>
<dbReference type="EMBL" id="CAICTM010003704">
    <property type="protein sequence ID" value="CAB9531592.1"/>
    <property type="molecule type" value="Genomic_DNA"/>
</dbReference>
<keyword evidence="3" id="KW-1185">Reference proteome</keyword>
<name>A0A9N8F0T4_9STRA</name>
<feature type="transmembrane region" description="Helical" evidence="1">
    <location>
        <begin position="127"/>
        <end position="146"/>
    </location>
</feature>
<evidence type="ECO:0000313" key="2">
    <source>
        <dbReference type="EMBL" id="CAB9531592.1"/>
    </source>
</evidence>
<organism evidence="2 3">
    <name type="scientific">Seminavis robusta</name>
    <dbReference type="NCBI Taxonomy" id="568900"/>
    <lineage>
        <taxon>Eukaryota</taxon>
        <taxon>Sar</taxon>
        <taxon>Stramenopiles</taxon>
        <taxon>Ochrophyta</taxon>
        <taxon>Bacillariophyta</taxon>
        <taxon>Bacillariophyceae</taxon>
        <taxon>Bacillariophycidae</taxon>
        <taxon>Naviculales</taxon>
        <taxon>Naviculaceae</taxon>
        <taxon>Seminavis</taxon>
    </lineage>
</organism>
<evidence type="ECO:0000256" key="1">
    <source>
        <dbReference type="SAM" id="Phobius"/>
    </source>
</evidence>
<evidence type="ECO:0000313" key="3">
    <source>
        <dbReference type="Proteomes" id="UP001153069"/>
    </source>
</evidence>
<dbReference type="Proteomes" id="UP001153069">
    <property type="component" value="Unassembled WGS sequence"/>
</dbReference>
<dbReference type="AlphaFoldDB" id="A0A9N8F0T4"/>
<feature type="transmembrane region" description="Helical" evidence="1">
    <location>
        <begin position="96"/>
        <end position="115"/>
    </location>
</feature>
<keyword evidence="1" id="KW-0472">Membrane</keyword>
<keyword evidence="1" id="KW-1133">Transmembrane helix</keyword>
<accession>A0A9N8F0T4</accession>